<dbReference type="SUPFAM" id="SSF55785">
    <property type="entry name" value="PYP-like sensor domain (PAS domain)"/>
    <property type="match status" value="1"/>
</dbReference>
<dbReference type="Gene3D" id="3.30.565.10">
    <property type="entry name" value="Histidine kinase-like ATPase, C-terminal domain"/>
    <property type="match status" value="1"/>
</dbReference>
<dbReference type="EMBL" id="BJTG01000012">
    <property type="protein sequence ID" value="GEJ59238.1"/>
    <property type="molecule type" value="Genomic_DNA"/>
</dbReference>
<organism evidence="12 13">
    <name type="scientific">Anaeromyxobacter diazotrophicus</name>
    <dbReference type="NCBI Taxonomy" id="2590199"/>
    <lineage>
        <taxon>Bacteria</taxon>
        <taxon>Pseudomonadati</taxon>
        <taxon>Myxococcota</taxon>
        <taxon>Myxococcia</taxon>
        <taxon>Myxococcales</taxon>
        <taxon>Cystobacterineae</taxon>
        <taxon>Anaeromyxobacteraceae</taxon>
        <taxon>Anaeromyxobacter</taxon>
    </lineage>
</organism>
<comment type="caution">
    <text evidence="12">The sequence shown here is derived from an EMBL/GenBank/DDBJ whole genome shotgun (WGS) entry which is preliminary data.</text>
</comment>
<keyword evidence="13" id="KW-1185">Reference proteome</keyword>
<dbReference type="InterPro" id="IPR036097">
    <property type="entry name" value="HisK_dim/P_sf"/>
</dbReference>
<dbReference type="RefSeq" id="WP_176068536.1">
    <property type="nucleotide sequence ID" value="NZ_BJTG01000012.1"/>
</dbReference>
<proteinExistence type="predicted"/>
<protein>
    <recommendedName>
        <fullName evidence="2">histidine kinase</fullName>
        <ecNumber evidence="2">2.7.13.3</ecNumber>
    </recommendedName>
</protein>
<dbReference type="Proteomes" id="UP000503640">
    <property type="component" value="Unassembled WGS sequence"/>
</dbReference>
<dbReference type="SMART" id="SM00086">
    <property type="entry name" value="PAC"/>
    <property type="match status" value="1"/>
</dbReference>
<evidence type="ECO:0000256" key="5">
    <source>
        <dbReference type="ARBA" id="ARBA00022777"/>
    </source>
</evidence>
<keyword evidence="3 6" id="KW-0597">Phosphoprotein</keyword>
<dbReference type="AlphaFoldDB" id="A0A7I9VSP4"/>
<evidence type="ECO:0000259" key="9">
    <source>
        <dbReference type="PROSITE" id="PS50110"/>
    </source>
</evidence>
<feature type="domain" description="PAC" evidence="11">
    <location>
        <begin position="102"/>
        <end position="155"/>
    </location>
</feature>
<keyword evidence="4" id="KW-0808">Transferase</keyword>
<dbReference type="PROSITE" id="PS50112">
    <property type="entry name" value="PAS"/>
    <property type="match status" value="1"/>
</dbReference>
<evidence type="ECO:0000259" key="10">
    <source>
        <dbReference type="PROSITE" id="PS50112"/>
    </source>
</evidence>
<name>A0A7I9VSP4_9BACT</name>
<dbReference type="NCBIfam" id="TIGR00229">
    <property type="entry name" value="sensory_box"/>
    <property type="match status" value="1"/>
</dbReference>
<dbReference type="InterPro" id="IPR001610">
    <property type="entry name" value="PAC"/>
</dbReference>
<dbReference type="EC" id="2.7.13.3" evidence="2"/>
<dbReference type="Gene3D" id="3.30.450.20">
    <property type="entry name" value="PAS domain"/>
    <property type="match status" value="1"/>
</dbReference>
<evidence type="ECO:0000313" key="12">
    <source>
        <dbReference type="EMBL" id="GEJ59238.1"/>
    </source>
</evidence>
<dbReference type="InterPro" id="IPR035965">
    <property type="entry name" value="PAS-like_dom_sf"/>
</dbReference>
<dbReference type="SUPFAM" id="SSF47384">
    <property type="entry name" value="Homodimeric domain of signal transducing histidine kinase"/>
    <property type="match status" value="1"/>
</dbReference>
<dbReference type="Gene3D" id="3.40.50.2300">
    <property type="match status" value="1"/>
</dbReference>
<dbReference type="SUPFAM" id="SSF55874">
    <property type="entry name" value="ATPase domain of HSP90 chaperone/DNA topoisomerase II/histidine kinase"/>
    <property type="match status" value="1"/>
</dbReference>
<dbReference type="PANTHER" id="PTHR43047:SF72">
    <property type="entry name" value="OSMOSENSING HISTIDINE PROTEIN KINASE SLN1"/>
    <property type="match status" value="1"/>
</dbReference>
<dbReference type="CDD" id="cd17580">
    <property type="entry name" value="REC_2_DhkD-like"/>
    <property type="match status" value="1"/>
</dbReference>
<dbReference type="InterPro" id="IPR011006">
    <property type="entry name" value="CheY-like_superfamily"/>
</dbReference>
<dbReference type="InterPro" id="IPR004358">
    <property type="entry name" value="Sig_transdc_His_kin-like_C"/>
</dbReference>
<dbReference type="InterPro" id="IPR013655">
    <property type="entry name" value="PAS_fold_3"/>
</dbReference>
<dbReference type="SMART" id="SM00091">
    <property type="entry name" value="PAS"/>
    <property type="match status" value="1"/>
</dbReference>
<evidence type="ECO:0000256" key="1">
    <source>
        <dbReference type="ARBA" id="ARBA00000085"/>
    </source>
</evidence>
<evidence type="ECO:0000256" key="4">
    <source>
        <dbReference type="ARBA" id="ARBA00022679"/>
    </source>
</evidence>
<dbReference type="InterPro" id="IPR000014">
    <property type="entry name" value="PAS"/>
</dbReference>
<dbReference type="Pfam" id="PF02518">
    <property type="entry name" value="HATPase_c"/>
    <property type="match status" value="1"/>
</dbReference>
<dbReference type="InterPro" id="IPR000700">
    <property type="entry name" value="PAS-assoc_C"/>
</dbReference>
<sequence length="537" mass="58253">MGEPESGVNPCSNAPSARAEDSLRASEERLRLALDAASEVVWDWNVLEDEIYQSARWAELLGYSPEQTPTSMSQLAGFIHPEEMPIVQRQVSNAIGGVTDTITFEHRVRAASGEWRWMLARARVVERDVAGAGVRIVGTCSDITAQKQAEETLRELDRRREQFLAVLSHELRNPLAAARNALFVMEGAPAGSAQASSARGIVQRQLGQLTRLVEDLLDASRITRAKIRLQQARLDLVELARRSVEENRFAFAAKGIELRVALPPGPVWVDCDATRIVQVLGNLLQNAAKFTQRGHALLTVEVDGAAREAVIRVRDTGVGIAPELRSRLFRPFEQGDGTLDRRGAGLGLGLALVKGLVELHGGTVEARSEGPGKGAELIVRLPLQAAPRAAEPGPPPPEAWRRLRIVAVEDDEDAAVVLGQMLEILGHHADLARTGAEALELVRTVRPDAVLCDIGLPGMSGYDVARRIREDPEIRHIPLVALTGYASPADVQQAAEAGFDRHLAKPTLPDELSRVLATVSRAAPTTRAPRRELTAGP</sequence>
<dbReference type="Pfam" id="PF08447">
    <property type="entry name" value="PAS_3"/>
    <property type="match status" value="1"/>
</dbReference>
<evidence type="ECO:0000256" key="2">
    <source>
        <dbReference type="ARBA" id="ARBA00012438"/>
    </source>
</evidence>
<dbReference type="InterPro" id="IPR003594">
    <property type="entry name" value="HATPase_dom"/>
</dbReference>
<comment type="catalytic activity">
    <reaction evidence="1">
        <text>ATP + protein L-histidine = ADP + protein N-phospho-L-histidine.</text>
        <dbReference type="EC" id="2.7.13.3"/>
    </reaction>
</comment>
<dbReference type="InterPro" id="IPR036890">
    <property type="entry name" value="HATPase_C_sf"/>
</dbReference>
<dbReference type="SMART" id="SM00388">
    <property type="entry name" value="HisKA"/>
    <property type="match status" value="1"/>
</dbReference>
<dbReference type="PRINTS" id="PR00344">
    <property type="entry name" value="BCTRLSENSOR"/>
</dbReference>
<dbReference type="Pfam" id="PF00512">
    <property type="entry name" value="HisKA"/>
    <property type="match status" value="1"/>
</dbReference>
<dbReference type="PANTHER" id="PTHR43047">
    <property type="entry name" value="TWO-COMPONENT HISTIDINE PROTEIN KINASE"/>
    <property type="match status" value="1"/>
</dbReference>
<dbReference type="CDD" id="cd00130">
    <property type="entry name" value="PAS"/>
    <property type="match status" value="1"/>
</dbReference>
<dbReference type="InterPro" id="IPR003661">
    <property type="entry name" value="HisK_dim/P_dom"/>
</dbReference>
<dbReference type="Gene3D" id="1.10.287.130">
    <property type="match status" value="1"/>
</dbReference>
<feature type="region of interest" description="Disordered" evidence="7">
    <location>
        <begin position="1"/>
        <end position="20"/>
    </location>
</feature>
<dbReference type="GO" id="GO:0009927">
    <property type="term" value="F:histidine phosphotransfer kinase activity"/>
    <property type="evidence" value="ECO:0007669"/>
    <property type="project" value="TreeGrafter"/>
</dbReference>
<dbReference type="PROSITE" id="PS50109">
    <property type="entry name" value="HIS_KIN"/>
    <property type="match status" value="1"/>
</dbReference>
<dbReference type="InterPro" id="IPR005467">
    <property type="entry name" value="His_kinase_dom"/>
</dbReference>
<dbReference type="SMART" id="SM00387">
    <property type="entry name" value="HATPase_c"/>
    <property type="match status" value="1"/>
</dbReference>
<dbReference type="SMART" id="SM00448">
    <property type="entry name" value="REC"/>
    <property type="match status" value="1"/>
</dbReference>
<dbReference type="CDD" id="cd00082">
    <property type="entry name" value="HisKA"/>
    <property type="match status" value="1"/>
</dbReference>
<accession>A0A7I9VSP4</accession>
<evidence type="ECO:0000259" key="11">
    <source>
        <dbReference type="PROSITE" id="PS50113"/>
    </source>
</evidence>
<evidence type="ECO:0000259" key="8">
    <source>
        <dbReference type="PROSITE" id="PS50109"/>
    </source>
</evidence>
<evidence type="ECO:0000256" key="3">
    <source>
        <dbReference type="ARBA" id="ARBA00022553"/>
    </source>
</evidence>
<evidence type="ECO:0000313" key="13">
    <source>
        <dbReference type="Proteomes" id="UP000503640"/>
    </source>
</evidence>
<dbReference type="PROSITE" id="PS50110">
    <property type="entry name" value="RESPONSE_REGULATORY"/>
    <property type="match status" value="1"/>
</dbReference>
<evidence type="ECO:0000256" key="6">
    <source>
        <dbReference type="PROSITE-ProRule" id="PRU00169"/>
    </source>
</evidence>
<dbReference type="SUPFAM" id="SSF52172">
    <property type="entry name" value="CheY-like"/>
    <property type="match status" value="1"/>
</dbReference>
<dbReference type="InterPro" id="IPR001789">
    <property type="entry name" value="Sig_transdc_resp-reg_receiver"/>
</dbReference>
<reference evidence="13" key="1">
    <citation type="journal article" date="2020" name="Appl. Environ. Microbiol.">
        <title>Diazotrophic Anaeromyxobacter Isolates from Soils.</title>
        <authorList>
            <person name="Masuda Y."/>
            <person name="Yamanaka H."/>
            <person name="Xu Z.X."/>
            <person name="Shiratori Y."/>
            <person name="Aono T."/>
            <person name="Amachi S."/>
            <person name="Senoo K."/>
            <person name="Itoh H."/>
        </authorList>
    </citation>
    <scope>NUCLEOTIDE SEQUENCE [LARGE SCALE GENOMIC DNA]</scope>
    <source>
        <strain evidence="13">R267</strain>
    </source>
</reference>
<feature type="domain" description="Response regulatory" evidence="9">
    <location>
        <begin position="404"/>
        <end position="520"/>
    </location>
</feature>
<gene>
    <name evidence="12" type="ORF">AMYX_39790</name>
</gene>
<feature type="domain" description="Histidine kinase" evidence="8">
    <location>
        <begin position="166"/>
        <end position="385"/>
    </location>
</feature>
<keyword evidence="5" id="KW-0418">Kinase</keyword>
<dbReference type="FunFam" id="3.30.450.20:FF:000099">
    <property type="entry name" value="Sensory box sensor histidine kinase"/>
    <property type="match status" value="1"/>
</dbReference>
<feature type="domain" description="PAS" evidence="10">
    <location>
        <begin position="26"/>
        <end position="98"/>
    </location>
</feature>
<dbReference type="PROSITE" id="PS50113">
    <property type="entry name" value="PAC"/>
    <property type="match status" value="1"/>
</dbReference>
<dbReference type="GO" id="GO:0000155">
    <property type="term" value="F:phosphorelay sensor kinase activity"/>
    <property type="evidence" value="ECO:0007669"/>
    <property type="project" value="InterPro"/>
</dbReference>
<feature type="modified residue" description="4-aspartylphosphate" evidence="6">
    <location>
        <position position="453"/>
    </location>
</feature>
<evidence type="ECO:0000256" key="7">
    <source>
        <dbReference type="SAM" id="MobiDB-lite"/>
    </source>
</evidence>
<dbReference type="GO" id="GO:0005886">
    <property type="term" value="C:plasma membrane"/>
    <property type="evidence" value="ECO:0007669"/>
    <property type="project" value="TreeGrafter"/>
</dbReference>
<dbReference type="Pfam" id="PF00072">
    <property type="entry name" value="Response_reg"/>
    <property type="match status" value="1"/>
</dbReference>